<evidence type="ECO:0000256" key="6">
    <source>
        <dbReference type="ARBA" id="ARBA00023136"/>
    </source>
</evidence>
<evidence type="ECO:0000259" key="8">
    <source>
        <dbReference type="PROSITE" id="PS50928"/>
    </source>
</evidence>
<feature type="transmembrane region" description="Helical" evidence="7">
    <location>
        <begin position="112"/>
        <end position="132"/>
    </location>
</feature>
<comment type="subcellular location">
    <subcellularLocation>
        <location evidence="1 7">Cell membrane</location>
        <topology evidence="1 7">Multi-pass membrane protein</topology>
    </subcellularLocation>
</comment>
<dbReference type="Gene3D" id="1.10.3720.10">
    <property type="entry name" value="MetI-like"/>
    <property type="match status" value="1"/>
</dbReference>
<keyword evidence="4 7" id="KW-0812">Transmembrane</keyword>
<proteinExistence type="inferred from homology"/>
<feature type="transmembrane region" description="Helical" evidence="7">
    <location>
        <begin position="192"/>
        <end position="216"/>
    </location>
</feature>
<dbReference type="EMBL" id="JBHUCP010000008">
    <property type="protein sequence ID" value="MFD1530468.1"/>
    <property type="molecule type" value="Genomic_DNA"/>
</dbReference>
<dbReference type="PROSITE" id="PS50928">
    <property type="entry name" value="ABC_TM1"/>
    <property type="match status" value="1"/>
</dbReference>
<evidence type="ECO:0000256" key="7">
    <source>
        <dbReference type="RuleBase" id="RU363032"/>
    </source>
</evidence>
<feature type="domain" description="ABC transmembrane type-1" evidence="8">
    <location>
        <begin position="74"/>
        <end position="258"/>
    </location>
</feature>
<accession>A0ABW4FIK5</accession>
<evidence type="ECO:0000256" key="3">
    <source>
        <dbReference type="ARBA" id="ARBA00022475"/>
    </source>
</evidence>
<keyword evidence="10" id="KW-1185">Reference proteome</keyword>
<dbReference type="Proteomes" id="UP001597145">
    <property type="component" value="Unassembled WGS sequence"/>
</dbReference>
<comment type="similarity">
    <text evidence="7">Belongs to the binding-protein-dependent transport system permease family.</text>
</comment>
<dbReference type="RefSeq" id="WP_343987727.1">
    <property type="nucleotide sequence ID" value="NZ_BAAAJG010000029.1"/>
</dbReference>
<keyword evidence="5 7" id="KW-1133">Transmembrane helix</keyword>
<feature type="transmembrane region" description="Helical" evidence="7">
    <location>
        <begin position="236"/>
        <end position="257"/>
    </location>
</feature>
<dbReference type="InterPro" id="IPR000515">
    <property type="entry name" value="MetI-like"/>
</dbReference>
<dbReference type="SUPFAM" id="SSF161098">
    <property type="entry name" value="MetI-like"/>
    <property type="match status" value="1"/>
</dbReference>
<evidence type="ECO:0000313" key="10">
    <source>
        <dbReference type="Proteomes" id="UP001597145"/>
    </source>
</evidence>
<protein>
    <submittedName>
        <fullName evidence="9">ABC transporter permease</fullName>
    </submittedName>
</protein>
<organism evidence="9 10">
    <name type="scientific">Pseudonocardia aurantiaca</name>
    <dbReference type="NCBI Taxonomy" id="75290"/>
    <lineage>
        <taxon>Bacteria</taxon>
        <taxon>Bacillati</taxon>
        <taxon>Actinomycetota</taxon>
        <taxon>Actinomycetes</taxon>
        <taxon>Pseudonocardiales</taxon>
        <taxon>Pseudonocardiaceae</taxon>
        <taxon>Pseudonocardia</taxon>
    </lineage>
</organism>
<gene>
    <name evidence="9" type="ORF">ACFSCY_13545</name>
</gene>
<reference evidence="10" key="1">
    <citation type="journal article" date="2019" name="Int. J. Syst. Evol. Microbiol.">
        <title>The Global Catalogue of Microorganisms (GCM) 10K type strain sequencing project: providing services to taxonomists for standard genome sequencing and annotation.</title>
        <authorList>
            <consortium name="The Broad Institute Genomics Platform"/>
            <consortium name="The Broad Institute Genome Sequencing Center for Infectious Disease"/>
            <person name="Wu L."/>
            <person name="Ma J."/>
        </authorList>
    </citation>
    <scope>NUCLEOTIDE SEQUENCE [LARGE SCALE GENOMIC DNA]</scope>
    <source>
        <strain evidence="10">JCM 12165</strain>
    </source>
</reference>
<feature type="transmembrane region" description="Helical" evidence="7">
    <location>
        <begin position="74"/>
        <end position="100"/>
    </location>
</feature>
<comment type="caution">
    <text evidence="9">The sequence shown here is derived from an EMBL/GenBank/DDBJ whole genome shotgun (WGS) entry which is preliminary data.</text>
</comment>
<evidence type="ECO:0000256" key="1">
    <source>
        <dbReference type="ARBA" id="ARBA00004651"/>
    </source>
</evidence>
<name>A0ABW4FIK5_9PSEU</name>
<feature type="transmembrane region" description="Helical" evidence="7">
    <location>
        <begin position="138"/>
        <end position="157"/>
    </location>
</feature>
<dbReference type="PANTHER" id="PTHR30151">
    <property type="entry name" value="ALKANE SULFONATE ABC TRANSPORTER-RELATED, MEMBRANE SUBUNIT"/>
    <property type="match status" value="1"/>
</dbReference>
<dbReference type="PANTHER" id="PTHR30151:SF0">
    <property type="entry name" value="ABC TRANSPORTER PERMEASE PROTEIN MJ0413-RELATED"/>
    <property type="match status" value="1"/>
</dbReference>
<evidence type="ECO:0000256" key="4">
    <source>
        <dbReference type="ARBA" id="ARBA00022692"/>
    </source>
</evidence>
<keyword evidence="3" id="KW-1003">Cell membrane</keyword>
<dbReference type="CDD" id="cd06261">
    <property type="entry name" value="TM_PBP2"/>
    <property type="match status" value="1"/>
</dbReference>
<keyword evidence="6 7" id="KW-0472">Membrane</keyword>
<evidence type="ECO:0000313" key="9">
    <source>
        <dbReference type="EMBL" id="MFD1530468.1"/>
    </source>
</evidence>
<dbReference type="InterPro" id="IPR035906">
    <property type="entry name" value="MetI-like_sf"/>
</dbReference>
<evidence type="ECO:0000256" key="2">
    <source>
        <dbReference type="ARBA" id="ARBA00022448"/>
    </source>
</evidence>
<evidence type="ECO:0000256" key="5">
    <source>
        <dbReference type="ARBA" id="ARBA00022989"/>
    </source>
</evidence>
<keyword evidence="2 7" id="KW-0813">Transport</keyword>
<dbReference type="Pfam" id="PF00528">
    <property type="entry name" value="BPD_transp_1"/>
    <property type="match status" value="1"/>
</dbReference>
<feature type="transmembrane region" description="Helical" evidence="7">
    <location>
        <begin position="21"/>
        <end position="42"/>
    </location>
</feature>
<sequence length="266" mass="28143">MTVEVLPERQASVPRRRAGNVGLSLLSRYWTVLALLVAWQLFSSLSGLNRIVVPSPGTVFGDVAWNVGAYLPDLAWTLGMAAAGLLVGMATGTALAVAVWSSRVVSGMMTPVALIMRSVPVVAMIPVLARVFGYGWTTVLVITSVVSFFPAFVLVGARLRDAPRAALDLMAVLGASRPTVLRRLLLPHAVPGLLVAFRLTASTAVLGAMLAEYLMGGRGLGTLFAQSVSFYQVDRAWGTALVATVVSVASFVAARAVERWGTARFT</sequence>